<dbReference type="RefSeq" id="XP_009845478.1">
    <property type="nucleotide sequence ID" value="XM_009847176.1"/>
</dbReference>
<proteinExistence type="predicted"/>
<accession>W4FC52</accession>
<dbReference type="GeneID" id="20820163"/>
<feature type="compositionally biased region" description="Pro residues" evidence="1">
    <location>
        <begin position="62"/>
        <end position="75"/>
    </location>
</feature>
<name>W4FC52_APHAT</name>
<evidence type="ECO:0000256" key="1">
    <source>
        <dbReference type="SAM" id="MobiDB-lite"/>
    </source>
</evidence>
<sequence>MRLNVSSMMERLQDQTASDILDLQQRPVASPSRPSDHLVPPHPNDVVPHPPDHLVPTHPNDVVPPPPDHLVPPHPNDVVPRPPDHLVPPHPDEVLGCV</sequence>
<organism evidence="2">
    <name type="scientific">Aphanomyces astaci</name>
    <name type="common">Crayfish plague agent</name>
    <dbReference type="NCBI Taxonomy" id="112090"/>
    <lineage>
        <taxon>Eukaryota</taxon>
        <taxon>Sar</taxon>
        <taxon>Stramenopiles</taxon>
        <taxon>Oomycota</taxon>
        <taxon>Saprolegniomycetes</taxon>
        <taxon>Saprolegniales</taxon>
        <taxon>Verrucalvaceae</taxon>
        <taxon>Aphanomyces</taxon>
    </lineage>
</organism>
<evidence type="ECO:0000313" key="2">
    <source>
        <dbReference type="EMBL" id="ETV65042.1"/>
    </source>
</evidence>
<protein>
    <submittedName>
        <fullName evidence="2">Uncharacterized protein</fullName>
    </submittedName>
</protein>
<dbReference type="AlphaFoldDB" id="W4FC52"/>
<feature type="region of interest" description="Disordered" evidence="1">
    <location>
        <begin position="1"/>
        <end position="98"/>
    </location>
</feature>
<dbReference type="VEuPathDB" id="FungiDB:H257_18167"/>
<dbReference type="EMBL" id="KI913253">
    <property type="protein sequence ID" value="ETV65042.1"/>
    <property type="molecule type" value="Genomic_DNA"/>
</dbReference>
<gene>
    <name evidence="2" type="ORF">H257_18167</name>
</gene>
<reference evidence="2" key="1">
    <citation type="submission" date="2013-12" db="EMBL/GenBank/DDBJ databases">
        <title>The Genome Sequence of Aphanomyces astaci APO3.</title>
        <authorList>
            <consortium name="The Broad Institute Genomics Platform"/>
            <person name="Russ C."/>
            <person name="Tyler B."/>
            <person name="van West P."/>
            <person name="Dieguez-Uribeondo J."/>
            <person name="Young S.K."/>
            <person name="Zeng Q."/>
            <person name="Gargeya S."/>
            <person name="Fitzgerald M."/>
            <person name="Abouelleil A."/>
            <person name="Alvarado L."/>
            <person name="Chapman S.B."/>
            <person name="Gainer-Dewar J."/>
            <person name="Goldberg J."/>
            <person name="Griggs A."/>
            <person name="Gujja S."/>
            <person name="Hansen M."/>
            <person name="Howarth C."/>
            <person name="Imamovic A."/>
            <person name="Ireland A."/>
            <person name="Larimer J."/>
            <person name="McCowan C."/>
            <person name="Murphy C."/>
            <person name="Pearson M."/>
            <person name="Poon T.W."/>
            <person name="Priest M."/>
            <person name="Roberts A."/>
            <person name="Saif S."/>
            <person name="Shea T."/>
            <person name="Sykes S."/>
            <person name="Wortman J."/>
            <person name="Nusbaum C."/>
            <person name="Birren B."/>
        </authorList>
    </citation>
    <scope>NUCLEOTIDE SEQUENCE [LARGE SCALE GENOMIC DNA]</scope>
    <source>
        <strain evidence="2">APO3</strain>
    </source>
</reference>